<evidence type="ECO:0000256" key="5">
    <source>
        <dbReference type="SAM" id="MobiDB-lite"/>
    </source>
</evidence>
<evidence type="ECO:0000259" key="6">
    <source>
        <dbReference type="PROSITE" id="PS50048"/>
    </source>
</evidence>
<dbReference type="GO" id="GO:0008270">
    <property type="term" value="F:zinc ion binding"/>
    <property type="evidence" value="ECO:0007669"/>
    <property type="project" value="InterPro"/>
</dbReference>
<dbReference type="AlphaFoldDB" id="A0A8K0TGF3"/>
<comment type="caution">
    <text evidence="7">The sequence shown here is derived from an EMBL/GenBank/DDBJ whole genome shotgun (WGS) entry which is preliminary data.</text>
</comment>
<dbReference type="OrthoDB" id="5392779at2759"/>
<organism evidence="7 8">
    <name type="scientific">Plectosphaerella cucumerina</name>
    <dbReference type="NCBI Taxonomy" id="40658"/>
    <lineage>
        <taxon>Eukaryota</taxon>
        <taxon>Fungi</taxon>
        <taxon>Dikarya</taxon>
        <taxon>Ascomycota</taxon>
        <taxon>Pezizomycotina</taxon>
        <taxon>Sordariomycetes</taxon>
        <taxon>Hypocreomycetidae</taxon>
        <taxon>Glomerellales</taxon>
        <taxon>Plectosphaerellaceae</taxon>
        <taxon>Plectosphaerella</taxon>
    </lineage>
</organism>
<keyword evidence="1" id="KW-0479">Metal-binding</keyword>
<gene>
    <name evidence="7" type="ORF">B0T11DRAFT_279268</name>
</gene>
<dbReference type="GO" id="GO:0006351">
    <property type="term" value="P:DNA-templated transcription"/>
    <property type="evidence" value="ECO:0007669"/>
    <property type="project" value="InterPro"/>
</dbReference>
<keyword evidence="8" id="KW-1185">Reference proteome</keyword>
<dbReference type="PANTHER" id="PTHR47840">
    <property type="entry name" value="ZN(II)2CYS6 TRANSCRIPTION FACTOR (EUROFUNG)-RELATED"/>
    <property type="match status" value="1"/>
</dbReference>
<dbReference type="Gene3D" id="4.10.240.10">
    <property type="entry name" value="Zn(2)-C6 fungal-type DNA-binding domain"/>
    <property type="match status" value="1"/>
</dbReference>
<dbReference type="PROSITE" id="PS00463">
    <property type="entry name" value="ZN2_CY6_FUNGAL_1"/>
    <property type="match status" value="1"/>
</dbReference>
<feature type="region of interest" description="Disordered" evidence="5">
    <location>
        <begin position="72"/>
        <end position="94"/>
    </location>
</feature>
<dbReference type="SMART" id="SM00906">
    <property type="entry name" value="Fungal_trans"/>
    <property type="match status" value="1"/>
</dbReference>
<dbReference type="InterPro" id="IPR036864">
    <property type="entry name" value="Zn2-C6_fun-type_DNA-bd_sf"/>
</dbReference>
<keyword evidence="3" id="KW-0804">Transcription</keyword>
<accession>A0A8K0TGF3</accession>
<evidence type="ECO:0000313" key="7">
    <source>
        <dbReference type="EMBL" id="KAH7361629.1"/>
    </source>
</evidence>
<evidence type="ECO:0000256" key="3">
    <source>
        <dbReference type="ARBA" id="ARBA00023163"/>
    </source>
</evidence>
<reference evidence="7" key="1">
    <citation type="journal article" date="2021" name="Nat. Commun.">
        <title>Genetic determinants of endophytism in the Arabidopsis root mycobiome.</title>
        <authorList>
            <person name="Mesny F."/>
            <person name="Miyauchi S."/>
            <person name="Thiergart T."/>
            <person name="Pickel B."/>
            <person name="Atanasova L."/>
            <person name="Karlsson M."/>
            <person name="Huettel B."/>
            <person name="Barry K.W."/>
            <person name="Haridas S."/>
            <person name="Chen C."/>
            <person name="Bauer D."/>
            <person name="Andreopoulos W."/>
            <person name="Pangilinan J."/>
            <person name="LaButti K."/>
            <person name="Riley R."/>
            <person name="Lipzen A."/>
            <person name="Clum A."/>
            <person name="Drula E."/>
            <person name="Henrissat B."/>
            <person name="Kohler A."/>
            <person name="Grigoriev I.V."/>
            <person name="Martin F.M."/>
            <person name="Hacquard S."/>
        </authorList>
    </citation>
    <scope>NUCLEOTIDE SEQUENCE</scope>
    <source>
        <strain evidence="7">MPI-CAGE-AT-0016</strain>
    </source>
</reference>
<dbReference type="SMART" id="SM00066">
    <property type="entry name" value="GAL4"/>
    <property type="match status" value="1"/>
</dbReference>
<feature type="domain" description="Zn(2)-C6 fungal-type" evidence="6">
    <location>
        <begin position="18"/>
        <end position="50"/>
    </location>
</feature>
<dbReference type="Proteomes" id="UP000813385">
    <property type="component" value="Unassembled WGS sequence"/>
</dbReference>
<protein>
    <recommendedName>
        <fullName evidence="6">Zn(2)-C6 fungal-type domain-containing protein</fullName>
    </recommendedName>
</protein>
<dbReference type="SUPFAM" id="SSF57701">
    <property type="entry name" value="Zn2/Cys6 DNA-binding domain"/>
    <property type="match status" value="1"/>
</dbReference>
<evidence type="ECO:0000256" key="4">
    <source>
        <dbReference type="ARBA" id="ARBA00023242"/>
    </source>
</evidence>
<dbReference type="GO" id="GO:0003677">
    <property type="term" value="F:DNA binding"/>
    <property type="evidence" value="ECO:0007669"/>
    <property type="project" value="InterPro"/>
</dbReference>
<keyword evidence="2" id="KW-0805">Transcription regulation</keyword>
<evidence type="ECO:0000256" key="2">
    <source>
        <dbReference type="ARBA" id="ARBA00023015"/>
    </source>
</evidence>
<dbReference type="InterPro" id="IPR001138">
    <property type="entry name" value="Zn2Cys6_DnaBD"/>
</dbReference>
<dbReference type="EMBL" id="JAGPXD010000003">
    <property type="protein sequence ID" value="KAH7361629.1"/>
    <property type="molecule type" value="Genomic_DNA"/>
</dbReference>
<dbReference type="PANTHER" id="PTHR47840:SF1">
    <property type="entry name" value="ZN(II)2CYS6 TRANSCRIPTION FACTOR (EUROFUNG)"/>
    <property type="match status" value="1"/>
</dbReference>
<name>A0A8K0TGF3_9PEZI</name>
<dbReference type="GO" id="GO:0000981">
    <property type="term" value="F:DNA-binding transcription factor activity, RNA polymerase II-specific"/>
    <property type="evidence" value="ECO:0007669"/>
    <property type="project" value="InterPro"/>
</dbReference>
<proteinExistence type="predicted"/>
<dbReference type="CDD" id="cd12148">
    <property type="entry name" value="fungal_TF_MHR"/>
    <property type="match status" value="1"/>
</dbReference>
<evidence type="ECO:0000313" key="8">
    <source>
        <dbReference type="Proteomes" id="UP000813385"/>
    </source>
</evidence>
<dbReference type="Pfam" id="PF00172">
    <property type="entry name" value="Zn_clus"/>
    <property type="match status" value="1"/>
</dbReference>
<dbReference type="CDD" id="cd00067">
    <property type="entry name" value="GAL4"/>
    <property type="match status" value="1"/>
</dbReference>
<evidence type="ECO:0000256" key="1">
    <source>
        <dbReference type="ARBA" id="ARBA00022723"/>
    </source>
</evidence>
<dbReference type="InterPro" id="IPR007219">
    <property type="entry name" value="XnlR_reg_dom"/>
</dbReference>
<dbReference type="PROSITE" id="PS50048">
    <property type="entry name" value="ZN2_CY6_FUNGAL_2"/>
    <property type="match status" value="1"/>
</dbReference>
<keyword evidence="4" id="KW-0539">Nucleus</keyword>
<sequence>MDAGFERPQKRMRKGTKSCAECRRRKIRCNYLPGFEDCSQCSVRGSKCTSQGLVVPDDDDEEEQASPVLVSTGPAVGESAPRKSTGIDDLDITTGLRPPLASMLDRGKTSSLEPNAAQKPSLCETFRSNLPVYDTVITALAKNGAWWESFRQKTRAVTQAGLIEPLLTFAAQAYTSSSPAKLGILVVAYGRCLVPEAEAHRLFRLVDDLAISDMAVASSLDGMECLVLLAKTYTDIGQPRRAWLTWRKGLAIAQLLGLHRSVSGPADRRQRIWMAIYHGDRFTSLLLGLPHGFSDSHLIDPPSTSETIPGSFEQWITKFIHDCAVVAGRVIESILLPAKPSFATAMQLDEKLEAAFNSAPPGWWDLPELAPGNTDNFLVEKLLIHFFFFHVRLYIHLPFLKSDTPSPSYSVSRAACTEAARSLLQRAIVLRARVNGIYLFDCKTSDFVGFTAAVVLLIGARGSGGQSMSLQDEQLLRQAESIFQELANGGCRIASQCHNALSLLSHPPQDKRLQEIVIPYFGIVSLAERPNMARQQQPSQTPKFASTVSSGATLTSTDYNEPYNTEYSVDYSGYQGQNDLLGGDWAGEELTGDHSMDFQVVDLASLDIDQDWALFLTTVDVE</sequence>